<keyword evidence="3" id="KW-0614">Plasmid</keyword>
<geneLocation type="plasmid" evidence="3 4">
    <name>unnamed</name>
</geneLocation>
<dbReference type="CDD" id="cd16329">
    <property type="entry name" value="LolA_like"/>
    <property type="match status" value="1"/>
</dbReference>
<reference evidence="3 4" key="1">
    <citation type="submission" date="2020-12" db="EMBL/GenBank/DDBJ databases">
        <title>FDA dAtabase for Regulatory Grade micrObial Sequences (FDA-ARGOS): Supporting development and validation of Infectious Disease Dx tests.</title>
        <authorList>
            <person name="Nelson B."/>
            <person name="Plummer A."/>
            <person name="Tallon L."/>
            <person name="Sadzewicz L."/>
            <person name="Zhao X."/>
            <person name="Boylan J."/>
            <person name="Ott S."/>
            <person name="Bowen H."/>
            <person name="Vavikolanu K."/>
            <person name="Mehta A."/>
            <person name="Aluvathingal J."/>
            <person name="Nadendla S."/>
            <person name="Myers T."/>
            <person name="Yan Y."/>
            <person name="Sichtig H."/>
        </authorList>
    </citation>
    <scope>NUCLEOTIDE SEQUENCE [LARGE SCALE GENOMIC DNA]</scope>
    <source>
        <strain evidence="3 4">FDAARGOS_1049</strain>
        <plasmid evidence="3 4">unnamed</plasmid>
    </source>
</reference>
<dbReference type="SUPFAM" id="SSF89392">
    <property type="entry name" value="Prokaryotic lipoproteins and lipoprotein localization factors"/>
    <property type="match status" value="1"/>
</dbReference>
<evidence type="ECO:0000256" key="1">
    <source>
        <dbReference type="ARBA" id="ARBA00022729"/>
    </source>
</evidence>
<dbReference type="EMBL" id="CP066077">
    <property type="protein sequence ID" value="QQC68013.1"/>
    <property type="molecule type" value="Genomic_DNA"/>
</dbReference>
<dbReference type="InterPro" id="IPR011220">
    <property type="entry name" value="UCP028205"/>
</dbReference>
<dbReference type="AlphaFoldDB" id="A0A7T4TCX9"/>
<gene>
    <name evidence="3" type="ORF">I6I06_29365</name>
</gene>
<evidence type="ECO:0000313" key="3">
    <source>
        <dbReference type="EMBL" id="QQC68013.1"/>
    </source>
</evidence>
<sequence length="275" mass="31131">MSEFSAFPFRHFWRLPVRRLLVALSFVIPLISQGAYAQTLPDPQKLLEQSDAIRTPTGSFMLNASLTEYRGGKQVDGNALSIYSKPDSPGGAFRTLVRFVAPTRDAGKLMLKNGNDLWFYDPANQASIRISPDQRLLGQAANGDVVTVNLAHDYVAELKGTDDVTDGDRQPRHCYKLSLVGRSVGLTYHRIEMWLDGANSRPVKARFYSESDRLLKTAFYRRYTAELGVERPTETVIIDGLDSNWVTVMRFSDYGSRDIPDAWLQRDYLPRFKVE</sequence>
<protein>
    <submittedName>
        <fullName evidence="3">Outer membrane lipoprotein-sorting protein</fullName>
    </submittedName>
</protein>
<dbReference type="PIRSF" id="PIRSF028205">
    <property type="entry name" value="UCP028205"/>
    <property type="match status" value="1"/>
</dbReference>
<keyword evidence="1" id="KW-0732">Signal</keyword>
<accession>A0A7T4TCX9</accession>
<dbReference type="Pfam" id="PF17131">
    <property type="entry name" value="LolA_like"/>
    <property type="match status" value="1"/>
</dbReference>
<dbReference type="Proteomes" id="UP000595610">
    <property type="component" value="Plasmid unnamed"/>
</dbReference>
<dbReference type="KEGG" id="pgis:I6I06_29365"/>
<evidence type="ECO:0000259" key="2">
    <source>
        <dbReference type="Pfam" id="PF17131"/>
    </source>
</evidence>
<keyword evidence="4" id="KW-1185">Reference proteome</keyword>
<name>A0A7T4TCX9_9BURK</name>
<dbReference type="InterPro" id="IPR033399">
    <property type="entry name" value="TP_0789-like"/>
</dbReference>
<dbReference type="Gene3D" id="2.50.20.10">
    <property type="entry name" value="Lipoprotein localisation LolA/LolB/LppX"/>
    <property type="match status" value="1"/>
</dbReference>
<keyword evidence="3" id="KW-0449">Lipoprotein</keyword>
<feature type="domain" description="Uncharacterized protein TP-0789" evidence="2">
    <location>
        <begin position="94"/>
        <end position="271"/>
    </location>
</feature>
<dbReference type="InterPro" id="IPR029046">
    <property type="entry name" value="LolA/LolB/LppX"/>
</dbReference>
<proteinExistence type="predicted"/>
<evidence type="ECO:0000313" key="4">
    <source>
        <dbReference type="Proteomes" id="UP000595610"/>
    </source>
</evidence>
<organism evidence="3 4">
    <name type="scientific">Paraburkholderia ginsengisoli</name>
    <dbReference type="NCBI Taxonomy" id="311231"/>
    <lineage>
        <taxon>Bacteria</taxon>
        <taxon>Pseudomonadati</taxon>
        <taxon>Pseudomonadota</taxon>
        <taxon>Betaproteobacteria</taxon>
        <taxon>Burkholderiales</taxon>
        <taxon>Burkholderiaceae</taxon>
        <taxon>Paraburkholderia</taxon>
    </lineage>
</organism>